<organism evidence="1">
    <name type="scientific">Kwoniella bestiolae CBS 10118</name>
    <dbReference type="NCBI Taxonomy" id="1296100"/>
    <lineage>
        <taxon>Eukaryota</taxon>
        <taxon>Fungi</taxon>
        <taxon>Dikarya</taxon>
        <taxon>Basidiomycota</taxon>
        <taxon>Agaricomycotina</taxon>
        <taxon>Tremellomycetes</taxon>
        <taxon>Tremellales</taxon>
        <taxon>Cryptococcaceae</taxon>
        <taxon>Kwoniella</taxon>
    </lineage>
</organism>
<reference evidence="1" key="3">
    <citation type="submission" date="2014-01" db="EMBL/GenBank/DDBJ databases">
        <title>Evolution of pathogenesis and genome organization in the Tremellales.</title>
        <authorList>
            <person name="Cuomo C."/>
            <person name="Litvintseva A."/>
            <person name="Heitman J."/>
            <person name="Chen Y."/>
            <person name="Sun S."/>
            <person name="Springer D."/>
            <person name="Dromer F."/>
            <person name="Young S."/>
            <person name="Zeng Q."/>
            <person name="Chapman S."/>
            <person name="Gujja S."/>
            <person name="Saif S."/>
            <person name="Birren B."/>
        </authorList>
    </citation>
    <scope>NUCLEOTIDE SEQUENCE</scope>
    <source>
        <strain evidence="1">CBS 10118</strain>
    </source>
</reference>
<name>A0A1B9GA98_9TREE</name>
<reference evidence="1" key="1">
    <citation type="submission" date="2013-07" db="EMBL/GenBank/DDBJ databases">
        <title>The Genome Sequence of Cryptococcus bestiolae CBS10118.</title>
        <authorList>
            <consortium name="The Broad Institute Genome Sequencing Platform"/>
            <person name="Cuomo C."/>
            <person name="Litvintseva A."/>
            <person name="Chen Y."/>
            <person name="Heitman J."/>
            <person name="Sun S."/>
            <person name="Springer D."/>
            <person name="Dromer F."/>
            <person name="Young S.K."/>
            <person name="Zeng Q."/>
            <person name="Gargeya S."/>
            <person name="Fitzgerald M."/>
            <person name="Abouelleil A."/>
            <person name="Alvarado L."/>
            <person name="Berlin A.M."/>
            <person name="Chapman S.B."/>
            <person name="Dewar J."/>
            <person name="Goldberg J."/>
            <person name="Griggs A."/>
            <person name="Gujja S."/>
            <person name="Hansen M."/>
            <person name="Howarth C."/>
            <person name="Imamovic A."/>
            <person name="Larimer J."/>
            <person name="McCowan C."/>
            <person name="Murphy C."/>
            <person name="Pearson M."/>
            <person name="Priest M."/>
            <person name="Roberts A."/>
            <person name="Saif S."/>
            <person name="Shea T."/>
            <person name="Sykes S."/>
            <person name="Wortman J."/>
            <person name="Nusbaum C."/>
            <person name="Birren B."/>
        </authorList>
    </citation>
    <scope>NUCLEOTIDE SEQUENCE [LARGE SCALE GENOMIC DNA]</scope>
    <source>
        <strain evidence="1">CBS 10118</strain>
    </source>
</reference>
<keyword evidence="3" id="KW-1185">Reference proteome</keyword>
<dbReference type="RefSeq" id="XP_019049010.1">
    <property type="nucleotide sequence ID" value="XM_019189448.1"/>
</dbReference>
<reference evidence="2" key="2">
    <citation type="submission" date="2013-07" db="EMBL/GenBank/DDBJ databases">
        <authorList>
            <consortium name="The Broad Institute Genome Sequencing Platform"/>
            <person name="Cuomo C."/>
            <person name="Litvintseva A."/>
            <person name="Chen Y."/>
            <person name="Heitman J."/>
            <person name="Sun S."/>
            <person name="Springer D."/>
            <person name="Dromer F."/>
            <person name="Young S.K."/>
            <person name="Zeng Q."/>
            <person name="Gargeya S."/>
            <person name="Fitzgerald M."/>
            <person name="Abouelleil A."/>
            <person name="Alvarado L."/>
            <person name="Berlin A.M."/>
            <person name="Chapman S.B."/>
            <person name="Dewar J."/>
            <person name="Goldberg J."/>
            <person name="Griggs A."/>
            <person name="Gujja S."/>
            <person name="Hansen M."/>
            <person name="Howarth C."/>
            <person name="Imamovic A."/>
            <person name="Larimer J."/>
            <person name="McCowan C."/>
            <person name="Murphy C."/>
            <person name="Pearson M."/>
            <person name="Priest M."/>
            <person name="Roberts A."/>
            <person name="Saif S."/>
            <person name="Shea T."/>
            <person name="Sykes S."/>
            <person name="Wortman J."/>
            <person name="Nusbaum C."/>
            <person name="Birren B."/>
        </authorList>
    </citation>
    <scope>NUCLEOTIDE SEQUENCE</scope>
    <source>
        <strain evidence="2">CBS 10118</strain>
    </source>
</reference>
<dbReference type="EMBL" id="KI894019">
    <property type="protein sequence ID" value="OCF27940.1"/>
    <property type="molecule type" value="Genomic_DNA"/>
</dbReference>
<protein>
    <submittedName>
        <fullName evidence="1">Uncharacterized protein</fullName>
    </submittedName>
</protein>
<reference evidence="2" key="4">
    <citation type="submission" date="2024-02" db="EMBL/GenBank/DDBJ databases">
        <title>Comparative genomics of Cryptococcus and Kwoniella reveals pathogenesis evolution and contrasting modes of karyotype evolution via chromosome fusion or intercentromeric recombination.</title>
        <authorList>
            <person name="Coelho M.A."/>
            <person name="David-Palma M."/>
            <person name="Shea T."/>
            <person name="Bowers K."/>
            <person name="McGinley-Smith S."/>
            <person name="Mohammad A.W."/>
            <person name="Gnirke A."/>
            <person name="Yurkov A.M."/>
            <person name="Nowrousian M."/>
            <person name="Sun S."/>
            <person name="Cuomo C.A."/>
            <person name="Heitman J."/>
        </authorList>
    </citation>
    <scope>NUCLEOTIDE SEQUENCE</scope>
    <source>
        <strain evidence="2">CBS 10118</strain>
    </source>
</reference>
<proteinExistence type="predicted"/>
<accession>A0A1B9GA98</accession>
<gene>
    <name evidence="1" type="ORF">I302_02790</name>
    <name evidence="2" type="ORF">I302_104085</name>
</gene>
<dbReference type="AlphaFoldDB" id="A0A1B9GA98"/>
<evidence type="ECO:0000313" key="3">
    <source>
        <dbReference type="Proteomes" id="UP000092730"/>
    </source>
</evidence>
<evidence type="ECO:0000313" key="2">
    <source>
        <dbReference type="EMBL" id="WVW82080.1"/>
    </source>
</evidence>
<dbReference type="GeneID" id="30207189"/>
<dbReference type="KEGG" id="kbi:30207189"/>
<dbReference type="EMBL" id="CP144542">
    <property type="protein sequence ID" value="WVW82080.1"/>
    <property type="molecule type" value="Genomic_DNA"/>
</dbReference>
<dbReference type="VEuPathDB" id="FungiDB:I302_02790"/>
<sequence length="177" mass="19823">MSLPNSNLPSTTQTFSLFQSVQDLPRKLVQLVKDEYQSCLDWSQRNRQYRWELINRSVRNIDPDSEGGQKFTRATLDWKPMSISASEAEASSDTLRIRASGFGLSYTDVPSRVDRSIEQPENTRRVTIVYASSAPGPGSANIDRILYYNPPEPNGVVKPMVVRPVTPSVSTQGTKDN</sequence>
<evidence type="ECO:0000313" key="1">
    <source>
        <dbReference type="EMBL" id="OCF27940.1"/>
    </source>
</evidence>
<dbReference type="Proteomes" id="UP000092730">
    <property type="component" value="Chromosome 2"/>
</dbReference>